<feature type="transmembrane region" description="Helical" evidence="1">
    <location>
        <begin position="39"/>
        <end position="60"/>
    </location>
</feature>
<feature type="transmembrane region" description="Helical" evidence="1">
    <location>
        <begin position="12"/>
        <end position="33"/>
    </location>
</feature>
<feature type="transmembrane region" description="Helical" evidence="1">
    <location>
        <begin position="89"/>
        <end position="107"/>
    </location>
</feature>
<accession>D9TII5</accession>
<dbReference type="Proteomes" id="UP000000347">
    <property type="component" value="Chromosome"/>
</dbReference>
<organism evidence="2 3">
    <name type="scientific">Caldicellulosiruptor obsidiansis (strain ATCC BAA-2073 / JCM 16842 / OB47)</name>
    <dbReference type="NCBI Taxonomy" id="608506"/>
    <lineage>
        <taxon>Bacteria</taxon>
        <taxon>Bacillati</taxon>
        <taxon>Bacillota</taxon>
        <taxon>Bacillota incertae sedis</taxon>
        <taxon>Caldicellulosiruptorales</taxon>
        <taxon>Caldicellulosiruptoraceae</taxon>
        <taxon>Caldicellulosiruptor</taxon>
    </lineage>
</organism>
<keyword evidence="1" id="KW-0472">Membrane</keyword>
<keyword evidence="1" id="KW-0812">Transmembrane</keyword>
<feature type="transmembrane region" description="Helical" evidence="1">
    <location>
        <begin position="113"/>
        <end position="131"/>
    </location>
</feature>
<dbReference type="AlphaFoldDB" id="D9TII5"/>
<name>D9TII5_CALOO</name>
<evidence type="ECO:0000313" key="2">
    <source>
        <dbReference type="EMBL" id="ADL41817.1"/>
    </source>
</evidence>
<dbReference type="HOGENOM" id="CLU_1746262_0_0_9"/>
<evidence type="ECO:0000313" key="3">
    <source>
        <dbReference type="Proteomes" id="UP000000347"/>
    </source>
</evidence>
<keyword evidence="3" id="KW-1185">Reference proteome</keyword>
<protein>
    <submittedName>
        <fullName evidence="2">Uncharacterized protein</fullName>
    </submittedName>
</protein>
<dbReference type="STRING" id="608506.COB47_0495"/>
<dbReference type="KEGG" id="cob:COB47_0495"/>
<evidence type="ECO:0000256" key="1">
    <source>
        <dbReference type="SAM" id="Phobius"/>
    </source>
</evidence>
<dbReference type="OrthoDB" id="1716520at2"/>
<sequence length="160" mass="18212">MKLISKIFESFFKYFALVPAFIGFIGGTILSIINKSIGGLLLMLSVLVIYLFLPELALLIGRQGFEEVWKQFGIQAKPDFLRSWRLTRIALLISSCTAALIFILKTIETKNFFYLFGIPISGLLFYLVLIADKLIHKLISKNLQNKNLEGTEKFEKPKAF</sequence>
<gene>
    <name evidence="2" type="ordered locus">COB47_0495</name>
</gene>
<dbReference type="EMBL" id="CP002164">
    <property type="protein sequence ID" value="ADL41817.1"/>
    <property type="molecule type" value="Genomic_DNA"/>
</dbReference>
<reference evidence="2 3" key="1">
    <citation type="journal article" date="2010" name="J. Bacteriol.">
        <title>Complete genome sequence of the cellulolytic thermophile Caldicellulosiruptor obsidiansis OB47T.</title>
        <authorList>
            <person name="Elkins J.G."/>
            <person name="Lochner A."/>
            <person name="Hamilton-Brehm S.D."/>
            <person name="Davenport K.W."/>
            <person name="Podar M."/>
            <person name="Brown S.D."/>
            <person name="Land M.L."/>
            <person name="Hauser L.J."/>
            <person name="Klingeman D.M."/>
            <person name="Raman B."/>
            <person name="Goodwin L.A."/>
            <person name="Tapia R."/>
            <person name="Meincke L.J."/>
            <person name="Detter J.C."/>
            <person name="Bruce D.C."/>
            <person name="Han C.S."/>
            <person name="Palumbo A.V."/>
            <person name="Cottingham R.W."/>
            <person name="Keller M."/>
            <person name="Graham D.E."/>
        </authorList>
    </citation>
    <scope>NUCLEOTIDE SEQUENCE [LARGE SCALE GENOMIC DNA]</scope>
    <source>
        <strain evidence="3">ATCC BAA-2073 / strain OB47</strain>
    </source>
</reference>
<proteinExistence type="predicted"/>
<keyword evidence="1" id="KW-1133">Transmembrane helix</keyword>